<dbReference type="Gene3D" id="2.120.10.30">
    <property type="entry name" value="TolB, C-terminal domain"/>
    <property type="match status" value="1"/>
</dbReference>
<dbReference type="InterPro" id="IPR018119">
    <property type="entry name" value="Strictosidine_synth_cons-reg"/>
</dbReference>
<evidence type="ECO:0000256" key="2">
    <source>
        <dbReference type="ARBA" id="ARBA00023180"/>
    </source>
</evidence>
<dbReference type="GO" id="GO:0016787">
    <property type="term" value="F:hydrolase activity"/>
    <property type="evidence" value="ECO:0007669"/>
    <property type="project" value="TreeGrafter"/>
</dbReference>
<dbReference type="AlphaFoldDB" id="A0A8S4NNQ0"/>
<dbReference type="OrthoDB" id="5307922at2759"/>
<keyword evidence="3" id="KW-1133">Transmembrane helix</keyword>
<evidence type="ECO:0000256" key="1">
    <source>
        <dbReference type="ARBA" id="ARBA00009191"/>
    </source>
</evidence>
<dbReference type="SUPFAM" id="SSF63829">
    <property type="entry name" value="Calcium-dependent phosphotriesterase"/>
    <property type="match status" value="1"/>
</dbReference>
<dbReference type="Proteomes" id="UP000749559">
    <property type="component" value="Unassembled WGS sequence"/>
</dbReference>
<keyword evidence="6" id="KW-1185">Reference proteome</keyword>
<evidence type="ECO:0000313" key="6">
    <source>
        <dbReference type="Proteomes" id="UP000749559"/>
    </source>
</evidence>
<evidence type="ECO:0000256" key="3">
    <source>
        <dbReference type="SAM" id="Phobius"/>
    </source>
</evidence>
<dbReference type="GO" id="GO:0012505">
    <property type="term" value="C:endomembrane system"/>
    <property type="evidence" value="ECO:0007669"/>
    <property type="project" value="TreeGrafter"/>
</dbReference>
<comment type="caution">
    <text evidence="5">The sequence shown here is derived from an EMBL/GenBank/DDBJ whole genome shotgun (WGS) entry which is preliminary data.</text>
</comment>
<dbReference type="PANTHER" id="PTHR10426">
    <property type="entry name" value="STRICTOSIDINE SYNTHASE-RELATED"/>
    <property type="match status" value="1"/>
</dbReference>
<keyword evidence="3" id="KW-0812">Transmembrane</keyword>
<dbReference type="PANTHER" id="PTHR10426:SF20">
    <property type="entry name" value="ADIPOCYTE PLASMA MEMBRANE-ASSOCIATED PROTEIN"/>
    <property type="match status" value="1"/>
</dbReference>
<dbReference type="Pfam" id="PF03088">
    <property type="entry name" value="Str_synth"/>
    <property type="match status" value="1"/>
</dbReference>
<organism evidence="5 6">
    <name type="scientific">Owenia fusiformis</name>
    <name type="common">Polychaete worm</name>
    <dbReference type="NCBI Taxonomy" id="6347"/>
    <lineage>
        <taxon>Eukaryota</taxon>
        <taxon>Metazoa</taxon>
        <taxon>Spiralia</taxon>
        <taxon>Lophotrochozoa</taxon>
        <taxon>Annelida</taxon>
        <taxon>Polychaeta</taxon>
        <taxon>Sedentaria</taxon>
        <taxon>Canalipalpata</taxon>
        <taxon>Sabellida</taxon>
        <taxon>Oweniida</taxon>
        <taxon>Oweniidae</taxon>
        <taxon>Owenia</taxon>
    </lineage>
</organism>
<accession>A0A8S4NNQ0</accession>
<proteinExistence type="inferred from homology"/>
<reference evidence="5" key="1">
    <citation type="submission" date="2022-03" db="EMBL/GenBank/DDBJ databases">
        <authorList>
            <person name="Martin C."/>
        </authorList>
    </citation>
    <scope>NUCLEOTIDE SEQUENCE</scope>
</reference>
<dbReference type="InterPro" id="IPR011042">
    <property type="entry name" value="6-blade_b-propeller_TolB-like"/>
</dbReference>
<feature type="transmembrane region" description="Helical" evidence="3">
    <location>
        <begin position="12"/>
        <end position="30"/>
    </location>
</feature>
<dbReference type="Pfam" id="PF20067">
    <property type="entry name" value="SSL_N"/>
    <property type="match status" value="1"/>
</dbReference>
<keyword evidence="2" id="KW-0325">Glycoprotein</keyword>
<protein>
    <recommendedName>
        <fullName evidence="4">Strictosidine synthase conserved region domain-containing protein</fullName>
    </recommendedName>
</protein>
<feature type="domain" description="Strictosidine synthase conserved region" evidence="4">
    <location>
        <begin position="172"/>
        <end position="258"/>
    </location>
</feature>
<comment type="similarity">
    <text evidence="1">Belongs to the strictosidine synthase family.</text>
</comment>
<sequence>MAEKVDFKKSLSQHLLVVGLCVVVAVYLIPSPIDPKPYFFADPPQMTGPLKVNRRLQKADRLFKGRVFGPESLAVDKEGVFYTGGLDGKIWRFHDHSLELLARTGSNYSECGSPELEPECGRPKGVAIDNKGSLYVADAYKGLLQVNTTTGEVNILLPSEKGLDGIPFKFLNGMTISKSGVLYFTDSSSKWDRRSHKYEIIENNALGRLIEYDPASGEARVLLSGLHMANGVSLSPHEDFLLVSELNICRITRYFLRGPKAGTSEIFTDNLPGYPDNIKATSAGTYFIGLAASRIQKSRFMRPFLDVIAPYPAIKRFITKITPLSVYALFIPKHVLFIEVDQQGNIVDSFHDPDGAVISACSEAFEHDGKVYLGHFGTDYIGVIGMADLKSNVT</sequence>
<gene>
    <name evidence="5" type="ORF">OFUS_LOCUS8996</name>
</gene>
<dbReference type="EMBL" id="CAIIXF020000005">
    <property type="protein sequence ID" value="CAH1782563.1"/>
    <property type="molecule type" value="Genomic_DNA"/>
</dbReference>
<keyword evidence="3" id="KW-0472">Membrane</keyword>
<evidence type="ECO:0000259" key="4">
    <source>
        <dbReference type="Pfam" id="PF03088"/>
    </source>
</evidence>
<name>A0A8S4NNQ0_OWEFU</name>
<evidence type="ECO:0000313" key="5">
    <source>
        <dbReference type="EMBL" id="CAH1782563.1"/>
    </source>
</evidence>